<organism evidence="2 3">
    <name type="scientific">Cellulomonas rhizosphaerae</name>
    <dbReference type="NCBI Taxonomy" id="2293719"/>
    <lineage>
        <taxon>Bacteria</taxon>
        <taxon>Bacillati</taxon>
        <taxon>Actinomycetota</taxon>
        <taxon>Actinomycetes</taxon>
        <taxon>Micrococcales</taxon>
        <taxon>Cellulomonadaceae</taxon>
        <taxon>Cellulomonas</taxon>
    </lineage>
</organism>
<keyword evidence="2" id="KW-0282">Flagellum</keyword>
<dbReference type="SUPFAM" id="SSF140566">
    <property type="entry name" value="FlgN-like"/>
    <property type="match status" value="1"/>
</dbReference>
<sequence length="159" mass="17561">MAYNRLSEVLWHERNLLELLLFKLEEEQLLLTSGKTRWLAHATREVETVLSQIRDAELGRAVEAATVSAELGLPDGVSLADLADHAPEPWSDLLRAHREAFASLTTQISQLADGNRELLAMSHRATQETLASLHDVHTYDGSGQSAATEPAARLVDRTL</sequence>
<dbReference type="Proteomes" id="UP000283374">
    <property type="component" value="Unassembled WGS sequence"/>
</dbReference>
<dbReference type="EMBL" id="QWKP01000124">
    <property type="protein sequence ID" value="RHA44011.1"/>
    <property type="molecule type" value="Genomic_DNA"/>
</dbReference>
<evidence type="ECO:0000256" key="1">
    <source>
        <dbReference type="ARBA" id="ARBA00022795"/>
    </source>
</evidence>
<reference evidence="2 3" key="1">
    <citation type="submission" date="2018-08" db="EMBL/GenBank/DDBJ databases">
        <title>Cellulomonas rhizosphaerae sp. nov., a novel actinomycete isolated from soil.</title>
        <authorList>
            <person name="Tian Y."/>
        </authorList>
    </citation>
    <scope>NUCLEOTIDE SEQUENCE [LARGE SCALE GENOMIC DNA]</scope>
    <source>
        <strain evidence="2 3">NEAU-TCZ24</strain>
    </source>
</reference>
<keyword evidence="2" id="KW-0969">Cilium</keyword>
<dbReference type="Gene3D" id="1.20.58.300">
    <property type="entry name" value="FlgN-like"/>
    <property type="match status" value="1"/>
</dbReference>
<dbReference type="AlphaFoldDB" id="A0A413RQ18"/>
<dbReference type="InterPro" id="IPR036679">
    <property type="entry name" value="FlgN-like_sf"/>
</dbReference>
<evidence type="ECO:0000313" key="3">
    <source>
        <dbReference type="Proteomes" id="UP000283374"/>
    </source>
</evidence>
<dbReference type="InterPro" id="IPR007809">
    <property type="entry name" value="FlgN-like"/>
</dbReference>
<comment type="caution">
    <text evidence="2">The sequence shown here is derived from an EMBL/GenBank/DDBJ whole genome shotgun (WGS) entry which is preliminary data.</text>
</comment>
<keyword evidence="3" id="KW-1185">Reference proteome</keyword>
<dbReference type="Pfam" id="PF05130">
    <property type="entry name" value="FlgN"/>
    <property type="match status" value="1"/>
</dbReference>
<keyword evidence="2" id="KW-0966">Cell projection</keyword>
<proteinExistence type="predicted"/>
<keyword evidence="1" id="KW-1005">Bacterial flagellum biogenesis</keyword>
<evidence type="ECO:0000313" key="2">
    <source>
        <dbReference type="EMBL" id="RHA44011.1"/>
    </source>
</evidence>
<name>A0A413RQ18_9CELL</name>
<dbReference type="RefSeq" id="WP_118766068.1">
    <property type="nucleotide sequence ID" value="NZ_QWKP01000124.1"/>
</dbReference>
<accession>A0A413RQ18</accession>
<dbReference type="OrthoDB" id="3268384at2"/>
<gene>
    <name evidence="2" type="ORF">D1825_03415</name>
</gene>
<dbReference type="GO" id="GO:0044780">
    <property type="term" value="P:bacterial-type flagellum assembly"/>
    <property type="evidence" value="ECO:0007669"/>
    <property type="project" value="InterPro"/>
</dbReference>
<protein>
    <submittedName>
        <fullName evidence="2">Flagellar protein FlgN</fullName>
    </submittedName>
</protein>